<dbReference type="Proteomes" id="UP000533269">
    <property type="component" value="Unassembled WGS sequence"/>
</dbReference>
<keyword evidence="1" id="KW-0472">Membrane</keyword>
<reference evidence="3 4" key="1">
    <citation type="submission" date="2020-08" db="EMBL/GenBank/DDBJ databases">
        <title>The Agave Microbiome: Exploring the role of microbial communities in plant adaptations to desert environments.</title>
        <authorList>
            <person name="Partida-Martinez L.P."/>
        </authorList>
    </citation>
    <scope>NUCLEOTIDE SEQUENCE [LARGE SCALE GENOMIC DNA]</scope>
    <source>
        <strain evidence="3 4">AS2.23</strain>
    </source>
</reference>
<organism evidence="3 4">
    <name type="scientific">Kineococcus radiotolerans</name>
    <dbReference type="NCBI Taxonomy" id="131568"/>
    <lineage>
        <taxon>Bacteria</taxon>
        <taxon>Bacillati</taxon>
        <taxon>Actinomycetota</taxon>
        <taxon>Actinomycetes</taxon>
        <taxon>Kineosporiales</taxon>
        <taxon>Kineosporiaceae</taxon>
        <taxon>Kineococcus</taxon>
    </lineage>
</organism>
<keyword evidence="3" id="KW-0449">Lipoprotein</keyword>
<keyword evidence="1" id="KW-1133">Transmembrane helix</keyword>
<name>A0A7W4TM38_KINRA</name>
<feature type="transmembrane region" description="Helical" evidence="1">
    <location>
        <begin position="77"/>
        <end position="96"/>
    </location>
</feature>
<protein>
    <submittedName>
        <fullName evidence="3">Apolipoprotein N-acyltransferase</fullName>
    </submittedName>
</protein>
<feature type="transmembrane region" description="Helical" evidence="1">
    <location>
        <begin position="29"/>
        <end position="47"/>
    </location>
</feature>
<keyword evidence="1" id="KW-0812">Transmembrane</keyword>
<dbReference type="RefSeq" id="WP_183391339.1">
    <property type="nucleotide sequence ID" value="NZ_JACHVY010000001.1"/>
</dbReference>
<reference evidence="3 4" key="2">
    <citation type="submission" date="2020-08" db="EMBL/GenBank/DDBJ databases">
        <authorList>
            <person name="Partida-Martinez L."/>
            <person name="Huntemann M."/>
            <person name="Clum A."/>
            <person name="Wang J."/>
            <person name="Palaniappan K."/>
            <person name="Ritter S."/>
            <person name="Chen I.-M."/>
            <person name="Stamatis D."/>
            <person name="Reddy T."/>
            <person name="O'Malley R."/>
            <person name="Daum C."/>
            <person name="Shapiro N."/>
            <person name="Ivanova N."/>
            <person name="Kyrpides N."/>
            <person name="Woyke T."/>
        </authorList>
    </citation>
    <scope>NUCLEOTIDE SEQUENCE [LARGE SCALE GENOMIC DNA]</scope>
    <source>
        <strain evidence="3 4">AS2.23</strain>
    </source>
</reference>
<evidence type="ECO:0000313" key="3">
    <source>
        <dbReference type="EMBL" id="MBB2901417.1"/>
    </source>
</evidence>
<dbReference type="AlphaFoldDB" id="A0A7W4TM38"/>
<gene>
    <name evidence="3" type="ORF">FHR75_002205</name>
</gene>
<dbReference type="EMBL" id="JACHVY010000001">
    <property type="protein sequence ID" value="MBB2901417.1"/>
    <property type="molecule type" value="Genomic_DNA"/>
</dbReference>
<evidence type="ECO:0000313" key="4">
    <source>
        <dbReference type="Proteomes" id="UP000533269"/>
    </source>
</evidence>
<feature type="domain" description="DUF6286" evidence="2">
    <location>
        <begin position="89"/>
        <end position="185"/>
    </location>
</feature>
<dbReference type="Pfam" id="PF19803">
    <property type="entry name" value="DUF6286"/>
    <property type="match status" value="1"/>
</dbReference>
<keyword evidence="3" id="KW-0808">Transferase</keyword>
<accession>A0A7W4TM38</accession>
<sequence>MTTTTTTTTTATTAAAARAAGARTGAGRVGALGPVLAVLLLALAVVVGREAALGLGWASGTSWLTAAADALDGLAPSVAVVVASCAAVVLGAWCVATGLSRRSRKAVALAATPGVHLGVRDVARLASGAARRCDGVLEARTSASRRSVTVTVRATSAAVRDDVRETVATQLAPLARAPRVRVRVQAPEVSS</sequence>
<proteinExistence type="predicted"/>
<dbReference type="GO" id="GO:0016746">
    <property type="term" value="F:acyltransferase activity"/>
    <property type="evidence" value="ECO:0007669"/>
    <property type="project" value="UniProtKB-KW"/>
</dbReference>
<keyword evidence="3" id="KW-0012">Acyltransferase</keyword>
<comment type="caution">
    <text evidence="3">The sequence shown here is derived from an EMBL/GenBank/DDBJ whole genome shotgun (WGS) entry which is preliminary data.</text>
</comment>
<dbReference type="InterPro" id="IPR046253">
    <property type="entry name" value="DUF6286"/>
</dbReference>
<evidence type="ECO:0000259" key="2">
    <source>
        <dbReference type="Pfam" id="PF19803"/>
    </source>
</evidence>
<evidence type="ECO:0000256" key="1">
    <source>
        <dbReference type="SAM" id="Phobius"/>
    </source>
</evidence>